<comment type="similarity">
    <text evidence="3">Belongs to the CD36 family.</text>
</comment>
<keyword evidence="5" id="KW-0812">Transmembrane</keyword>
<sequence length="184" mass="21242">MYMVRLYEARTDRDELLRNRTNTQDIERVNSYFEGDLLTFQERNTFTYLPYKTTGAHFHQVHVPNLPLLAVVSKAVSLDLPLIAQIPLNAALSWVNHPNAFLKLPVYRFLWGYEDTIVDTAKPFMSISGQLRYNKFGLLAAKNGNVVEKLTINTGQRDINRINIIEKLDGQTHLNYWGSPECNR</sequence>
<keyword evidence="8" id="KW-1015">Disulfide bond</keyword>
<evidence type="ECO:0000313" key="13">
    <source>
        <dbReference type="EMBL" id="GBP24860.1"/>
    </source>
</evidence>
<protein>
    <recommendedName>
        <fullName evidence="11">Scavenger receptor class B member 1</fullName>
    </recommendedName>
    <alternativeName>
        <fullName evidence="12">SR-BI</fullName>
    </alternativeName>
</protein>
<evidence type="ECO:0000256" key="10">
    <source>
        <dbReference type="ARBA" id="ARBA00023180"/>
    </source>
</evidence>
<proteinExistence type="inferred from homology"/>
<comment type="subcellular location">
    <subcellularLocation>
        <location evidence="2">Cell membrane</location>
        <topology evidence="2">Multi-pass membrane protein</topology>
    </subcellularLocation>
    <subcellularLocation>
        <location evidence="1">Membrane</location>
        <location evidence="1">Caveola</location>
        <topology evidence="1">Multi-pass membrane protein</topology>
    </subcellularLocation>
</comment>
<dbReference type="GO" id="GO:0005737">
    <property type="term" value="C:cytoplasm"/>
    <property type="evidence" value="ECO:0007669"/>
    <property type="project" value="TreeGrafter"/>
</dbReference>
<evidence type="ECO:0000256" key="7">
    <source>
        <dbReference type="ARBA" id="ARBA00023136"/>
    </source>
</evidence>
<name>A0A4C1UFE9_EUMVA</name>
<keyword evidence="14" id="KW-1185">Reference proteome</keyword>
<dbReference type="EMBL" id="BGZK01000166">
    <property type="protein sequence ID" value="GBP24860.1"/>
    <property type="molecule type" value="Genomic_DNA"/>
</dbReference>
<evidence type="ECO:0000256" key="2">
    <source>
        <dbReference type="ARBA" id="ARBA00004651"/>
    </source>
</evidence>
<dbReference type="PANTHER" id="PTHR11923:SF110">
    <property type="entry name" value="SCAVENGER RECEPTOR CLASS B MEMBER 1"/>
    <property type="match status" value="1"/>
</dbReference>
<organism evidence="13 14">
    <name type="scientific">Eumeta variegata</name>
    <name type="common">Bagworm moth</name>
    <name type="synonym">Eumeta japonica</name>
    <dbReference type="NCBI Taxonomy" id="151549"/>
    <lineage>
        <taxon>Eukaryota</taxon>
        <taxon>Metazoa</taxon>
        <taxon>Ecdysozoa</taxon>
        <taxon>Arthropoda</taxon>
        <taxon>Hexapoda</taxon>
        <taxon>Insecta</taxon>
        <taxon>Pterygota</taxon>
        <taxon>Neoptera</taxon>
        <taxon>Endopterygota</taxon>
        <taxon>Lepidoptera</taxon>
        <taxon>Glossata</taxon>
        <taxon>Ditrysia</taxon>
        <taxon>Tineoidea</taxon>
        <taxon>Psychidae</taxon>
        <taxon>Oiketicinae</taxon>
        <taxon>Eumeta</taxon>
    </lineage>
</organism>
<comment type="caution">
    <text evidence="13">The sequence shown here is derived from an EMBL/GenBank/DDBJ whole genome shotgun (WGS) entry which is preliminary data.</text>
</comment>
<dbReference type="OrthoDB" id="18585at2759"/>
<dbReference type="GO" id="GO:0005901">
    <property type="term" value="C:caveola"/>
    <property type="evidence" value="ECO:0007669"/>
    <property type="project" value="UniProtKB-SubCell"/>
</dbReference>
<dbReference type="Pfam" id="PF01130">
    <property type="entry name" value="CD36"/>
    <property type="match status" value="1"/>
</dbReference>
<evidence type="ECO:0000256" key="8">
    <source>
        <dbReference type="ARBA" id="ARBA00023157"/>
    </source>
</evidence>
<dbReference type="InterPro" id="IPR002159">
    <property type="entry name" value="CD36_fam"/>
</dbReference>
<evidence type="ECO:0000256" key="5">
    <source>
        <dbReference type="ARBA" id="ARBA00022692"/>
    </source>
</evidence>
<evidence type="ECO:0000256" key="6">
    <source>
        <dbReference type="ARBA" id="ARBA00022989"/>
    </source>
</evidence>
<reference evidence="13 14" key="1">
    <citation type="journal article" date="2019" name="Commun. Biol.">
        <title>The bagworm genome reveals a unique fibroin gene that provides high tensile strength.</title>
        <authorList>
            <person name="Kono N."/>
            <person name="Nakamura H."/>
            <person name="Ohtoshi R."/>
            <person name="Tomita M."/>
            <person name="Numata K."/>
            <person name="Arakawa K."/>
        </authorList>
    </citation>
    <scope>NUCLEOTIDE SEQUENCE [LARGE SCALE GENOMIC DNA]</scope>
</reference>
<evidence type="ECO:0000256" key="11">
    <source>
        <dbReference type="ARBA" id="ARBA00040821"/>
    </source>
</evidence>
<keyword evidence="9 13" id="KW-0675">Receptor</keyword>
<dbReference type="STRING" id="151549.A0A4C1UFE9"/>
<keyword evidence="7" id="KW-0472">Membrane</keyword>
<keyword evidence="10" id="KW-0325">Glycoprotein</keyword>
<dbReference type="GO" id="GO:0005044">
    <property type="term" value="F:scavenger receptor activity"/>
    <property type="evidence" value="ECO:0007669"/>
    <property type="project" value="TreeGrafter"/>
</dbReference>
<accession>A0A4C1UFE9</accession>
<dbReference type="Proteomes" id="UP000299102">
    <property type="component" value="Unassembled WGS sequence"/>
</dbReference>
<evidence type="ECO:0000256" key="9">
    <source>
        <dbReference type="ARBA" id="ARBA00023170"/>
    </source>
</evidence>
<evidence type="ECO:0000256" key="12">
    <source>
        <dbReference type="ARBA" id="ARBA00042244"/>
    </source>
</evidence>
<evidence type="ECO:0000256" key="3">
    <source>
        <dbReference type="ARBA" id="ARBA00010532"/>
    </source>
</evidence>
<dbReference type="AlphaFoldDB" id="A0A4C1UFE9"/>
<gene>
    <name evidence="13" type="primary">SCARB1</name>
    <name evidence="13" type="ORF">EVAR_14193_1</name>
</gene>
<keyword evidence="6" id="KW-1133">Transmembrane helix</keyword>
<dbReference type="PANTHER" id="PTHR11923">
    <property type="entry name" value="SCAVENGER RECEPTOR CLASS B TYPE-1 SR-B1"/>
    <property type="match status" value="1"/>
</dbReference>
<evidence type="ECO:0000313" key="14">
    <source>
        <dbReference type="Proteomes" id="UP000299102"/>
    </source>
</evidence>
<evidence type="ECO:0000256" key="1">
    <source>
        <dbReference type="ARBA" id="ARBA00004189"/>
    </source>
</evidence>
<keyword evidence="4" id="KW-1003">Cell membrane</keyword>
<evidence type="ECO:0000256" key="4">
    <source>
        <dbReference type="ARBA" id="ARBA00022475"/>
    </source>
</evidence>